<dbReference type="EMBL" id="JH688625">
    <property type="protein sequence ID" value="EJD32822.1"/>
    <property type="molecule type" value="Genomic_DNA"/>
</dbReference>
<gene>
    <name evidence="7" type="ORF">AURDEDRAFT_27410</name>
</gene>
<evidence type="ECO:0000313" key="8">
    <source>
        <dbReference type="Proteomes" id="UP000006514"/>
    </source>
</evidence>
<dbReference type="InParanoid" id="J0D2H1"/>
<reference evidence="8" key="1">
    <citation type="journal article" date="2012" name="Science">
        <title>The Paleozoic origin of enzymatic lignin decomposition reconstructed from 31 fungal genomes.</title>
        <authorList>
            <person name="Floudas D."/>
            <person name="Binder M."/>
            <person name="Riley R."/>
            <person name="Barry K."/>
            <person name="Blanchette R.A."/>
            <person name="Henrissat B."/>
            <person name="Martinez A.T."/>
            <person name="Otillar R."/>
            <person name="Spatafora J.W."/>
            <person name="Yadav J.S."/>
            <person name="Aerts A."/>
            <person name="Benoit I."/>
            <person name="Boyd A."/>
            <person name="Carlson A."/>
            <person name="Copeland A."/>
            <person name="Coutinho P.M."/>
            <person name="de Vries R.P."/>
            <person name="Ferreira P."/>
            <person name="Findley K."/>
            <person name="Foster B."/>
            <person name="Gaskell J."/>
            <person name="Glotzer D."/>
            <person name="Gorecki P."/>
            <person name="Heitman J."/>
            <person name="Hesse C."/>
            <person name="Hori C."/>
            <person name="Igarashi K."/>
            <person name="Jurgens J.A."/>
            <person name="Kallen N."/>
            <person name="Kersten P."/>
            <person name="Kohler A."/>
            <person name="Kuees U."/>
            <person name="Kumar T.K.A."/>
            <person name="Kuo A."/>
            <person name="LaButti K."/>
            <person name="Larrondo L.F."/>
            <person name="Lindquist E."/>
            <person name="Ling A."/>
            <person name="Lombard V."/>
            <person name="Lucas S."/>
            <person name="Lundell T."/>
            <person name="Martin R."/>
            <person name="McLaughlin D.J."/>
            <person name="Morgenstern I."/>
            <person name="Morin E."/>
            <person name="Murat C."/>
            <person name="Nagy L.G."/>
            <person name="Nolan M."/>
            <person name="Ohm R.A."/>
            <person name="Patyshakuliyeva A."/>
            <person name="Rokas A."/>
            <person name="Ruiz-Duenas F.J."/>
            <person name="Sabat G."/>
            <person name="Salamov A."/>
            <person name="Samejima M."/>
            <person name="Schmutz J."/>
            <person name="Slot J.C."/>
            <person name="St John F."/>
            <person name="Stenlid J."/>
            <person name="Sun H."/>
            <person name="Sun S."/>
            <person name="Syed K."/>
            <person name="Tsang A."/>
            <person name="Wiebenga A."/>
            <person name="Young D."/>
            <person name="Pisabarro A."/>
            <person name="Eastwood D.C."/>
            <person name="Martin F."/>
            <person name="Cullen D."/>
            <person name="Grigoriev I.V."/>
            <person name="Hibbett D.S."/>
        </authorList>
    </citation>
    <scope>NUCLEOTIDE SEQUENCE [LARGE SCALE GENOMIC DNA]</scope>
    <source>
        <strain evidence="8">TFB10046</strain>
    </source>
</reference>
<accession>J0D2H1</accession>
<protein>
    <recommendedName>
        <fullName evidence="6">Protein kinase domain-containing protein</fullName>
    </recommendedName>
</protein>
<evidence type="ECO:0000256" key="3">
    <source>
        <dbReference type="ARBA" id="ARBA00022741"/>
    </source>
</evidence>
<keyword evidence="5" id="KW-0067">ATP-binding</keyword>
<evidence type="ECO:0000256" key="1">
    <source>
        <dbReference type="ARBA" id="ARBA00022527"/>
    </source>
</evidence>
<dbReference type="SUPFAM" id="SSF56112">
    <property type="entry name" value="Protein kinase-like (PK-like)"/>
    <property type="match status" value="1"/>
</dbReference>
<name>J0D2H1_AURST</name>
<evidence type="ECO:0000256" key="5">
    <source>
        <dbReference type="ARBA" id="ARBA00022840"/>
    </source>
</evidence>
<dbReference type="OrthoDB" id="1732493at2759"/>
<dbReference type="InterPro" id="IPR050108">
    <property type="entry name" value="CDK"/>
</dbReference>
<organism evidence="7 8">
    <name type="scientific">Auricularia subglabra (strain TFB-10046 / SS5)</name>
    <name type="common">White-rot fungus</name>
    <name type="synonym">Auricularia delicata (strain TFB10046)</name>
    <dbReference type="NCBI Taxonomy" id="717982"/>
    <lineage>
        <taxon>Eukaryota</taxon>
        <taxon>Fungi</taxon>
        <taxon>Dikarya</taxon>
        <taxon>Basidiomycota</taxon>
        <taxon>Agaricomycotina</taxon>
        <taxon>Agaricomycetes</taxon>
        <taxon>Auriculariales</taxon>
        <taxon>Auriculariaceae</taxon>
        <taxon>Auricularia</taxon>
    </lineage>
</organism>
<feature type="domain" description="Protein kinase" evidence="6">
    <location>
        <begin position="1"/>
        <end position="54"/>
    </location>
</feature>
<dbReference type="InterPro" id="IPR000719">
    <property type="entry name" value="Prot_kinase_dom"/>
</dbReference>
<proteinExistence type="predicted"/>
<keyword evidence="3" id="KW-0547">Nucleotide-binding</keyword>
<dbReference type="Proteomes" id="UP000006514">
    <property type="component" value="Unassembled WGS sequence"/>
</dbReference>
<dbReference type="GO" id="GO:0005737">
    <property type="term" value="C:cytoplasm"/>
    <property type="evidence" value="ECO:0007669"/>
    <property type="project" value="TreeGrafter"/>
</dbReference>
<dbReference type="Pfam" id="PF00069">
    <property type="entry name" value="Pkinase"/>
    <property type="match status" value="1"/>
</dbReference>
<keyword evidence="1" id="KW-0723">Serine/threonine-protein kinase</keyword>
<evidence type="ECO:0000259" key="6">
    <source>
        <dbReference type="PROSITE" id="PS50011"/>
    </source>
</evidence>
<feature type="non-terminal residue" evidence="7">
    <location>
        <position position="54"/>
    </location>
</feature>
<keyword evidence="8" id="KW-1185">Reference proteome</keyword>
<feature type="non-terminal residue" evidence="7">
    <location>
        <position position="1"/>
    </location>
</feature>
<dbReference type="GO" id="GO:0004693">
    <property type="term" value="F:cyclin-dependent protein serine/threonine kinase activity"/>
    <property type="evidence" value="ECO:0007669"/>
    <property type="project" value="TreeGrafter"/>
</dbReference>
<dbReference type="PROSITE" id="PS50011">
    <property type="entry name" value="PROTEIN_KINASE_DOM"/>
    <property type="match status" value="1"/>
</dbReference>
<evidence type="ECO:0000256" key="4">
    <source>
        <dbReference type="ARBA" id="ARBA00022777"/>
    </source>
</evidence>
<evidence type="ECO:0000256" key="2">
    <source>
        <dbReference type="ARBA" id="ARBA00022679"/>
    </source>
</evidence>
<dbReference type="GO" id="GO:0005634">
    <property type="term" value="C:nucleus"/>
    <property type="evidence" value="ECO:0007669"/>
    <property type="project" value="TreeGrafter"/>
</dbReference>
<dbReference type="AlphaFoldDB" id="J0D2H1"/>
<sequence length="54" mass="5828">VKTLWYRAPEVSLGGDTYGAQTDTWSCGCIFAEMITGRVLFAGKDSSGQLKLVV</sequence>
<dbReference type="Gene3D" id="1.10.510.10">
    <property type="entry name" value="Transferase(Phosphotransferase) domain 1"/>
    <property type="match status" value="1"/>
</dbReference>
<dbReference type="GO" id="GO:0005524">
    <property type="term" value="F:ATP binding"/>
    <property type="evidence" value="ECO:0007669"/>
    <property type="project" value="UniProtKB-KW"/>
</dbReference>
<keyword evidence="2" id="KW-0808">Transferase</keyword>
<dbReference type="KEGG" id="adl:AURDEDRAFT_27410"/>
<evidence type="ECO:0000313" key="7">
    <source>
        <dbReference type="EMBL" id="EJD32822.1"/>
    </source>
</evidence>
<dbReference type="InterPro" id="IPR011009">
    <property type="entry name" value="Kinase-like_dom_sf"/>
</dbReference>
<dbReference type="PANTHER" id="PTHR24056:SF46">
    <property type="entry name" value="CYCLIN-DEPENDENT KINASE 5"/>
    <property type="match status" value="1"/>
</dbReference>
<dbReference type="PANTHER" id="PTHR24056">
    <property type="entry name" value="CELL DIVISION PROTEIN KINASE"/>
    <property type="match status" value="1"/>
</dbReference>
<keyword evidence="4" id="KW-0418">Kinase</keyword>